<protein>
    <submittedName>
        <fullName evidence="2">Uncharacterized protein</fullName>
    </submittedName>
</protein>
<evidence type="ECO:0000313" key="2">
    <source>
        <dbReference type="WBParaSite" id="TREG1_116110.1"/>
    </source>
</evidence>
<accession>A0AA85IZQ1</accession>
<reference evidence="1" key="1">
    <citation type="submission" date="2022-06" db="EMBL/GenBank/DDBJ databases">
        <authorList>
            <person name="Berger JAMES D."/>
            <person name="Berger JAMES D."/>
        </authorList>
    </citation>
    <scope>NUCLEOTIDE SEQUENCE [LARGE SCALE GENOMIC DNA]</scope>
</reference>
<evidence type="ECO:0000313" key="1">
    <source>
        <dbReference type="Proteomes" id="UP000050795"/>
    </source>
</evidence>
<organism evidence="1 2">
    <name type="scientific">Trichobilharzia regenti</name>
    <name type="common">Nasal bird schistosome</name>
    <dbReference type="NCBI Taxonomy" id="157069"/>
    <lineage>
        <taxon>Eukaryota</taxon>
        <taxon>Metazoa</taxon>
        <taxon>Spiralia</taxon>
        <taxon>Lophotrochozoa</taxon>
        <taxon>Platyhelminthes</taxon>
        <taxon>Trematoda</taxon>
        <taxon>Digenea</taxon>
        <taxon>Strigeidida</taxon>
        <taxon>Schistosomatoidea</taxon>
        <taxon>Schistosomatidae</taxon>
        <taxon>Trichobilharzia</taxon>
    </lineage>
</organism>
<dbReference type="WBParaSite" id="TREG1_116110.1">
    <property type="protein sequence ID" value="TREG1_116110.1"/>
    <property type="gene ID" value="TREG1_116110"/>
</dbReference>
<keyword evidence="1" id="KW-1185">Reference proteome</keyword>
<dbReference type="Proteomes" id="UP000050795">
    <property type="component" value="Unassembled WGS sequence"/>
</dbReference>
<sequence length="71" mass="8161">MLTRIWLTIITSILLYIMYLPPCESGLLLFLFCLVYPYFCSDTANDFVERRSAMIDSPETSLTVASSRTQK</sequence>
<proteinExistence type="predicted"/>
<dbReference type="AlphaFoldDB" id="A0AA85IZQ1"/>
<reference evidence="2" key="2">
    <citation type="submission" date="2023-11" db="UniProtKB">
        <authorList>
            <consortium name="WormBaseParasite"/>
        </authorList>
    </citation>
    <scope>IDENTIFICATION</scope>
</reference>
<name>A0AA85IZQ1_TRIRE</name>